<dbReference type="InterPro" id="IPR036188">
    <property type="entry name" value="FAD/NAD-bd_sf"/>
</dbReference>
<reference evidence="2" key="1">
    <citation type="submission" date="2017-11" db="EMBL/GenBank/DDBJ databases">
        <authorList>
            <person name="Lima N.C."/>
            <person name="Parody-Merino A.M."/>
            <person name="Battley P.F."/>
            <person name="Fidler A.E."/>
            <person name="Prosdocimi F."/>
        </authorList>
    </citation>
    <scope>NUCLEOTIDE SEQUENCE [LARGE SCALE GENOMIC DNA]</scope>
</reference>
<dbReference type="Proteomes" id="UP000233556">
    <property type="component" value="Unassembled WGS sequence"/>
</dbReference>
<reference evidence="2" key="2">
    <citation type="submission" date="2017-12" db="EMBL/GenBank/DDBJ databases">
        <title>Genome sequence of the Bar-tailed Godwit (Limosa lapponica baueri).</title>
        <authorList>
            <person name="Lima N.C.B."/>
            <person name="Parody-Merino A.M."/>
            <person name="Battley P.F."/>
            <person name="Fidler A.E."/>
            <person name="Prosdocimi F."/>
        </authorList>
    </citation>
    <scope>NUCLEOTIDE SEQUENCE [LARGE SCALE GENOMIC DNA]</scope>
</reference>
<dbReference type="OrthoDB" id="419752at2759"/>
<keyword evidence="2" id="KW-1185">Reference proteome</keyword>
<dbReference type="EMBL" id="KZ517175">
    <property type="protein sequence ID" value="PKU29416.1"/>
    <property type="molecule type" value="Genomic_DNA"/>
</dbReference>
<dbReference type="AlphaFoldDB" id="A0A2I0T6I8"/>
<dbReference type="Gene3D" id="3.50.50.60">
    <property type="entry name" value="FAD/NAD(P)-binding domain"/>
    <property type="match status" value="1"/>
</dbReference>
<organism evidence="1 2">
    <name type="scientific">Limosa lapponica baueri</name>
    <dbReference type="NCBI Taxonomy" id="1758121"/>
    <lineage>
        <taxon>Eukaryota</taxon>
        <taxon>Metazoa</taxon>
        <taxon>Chordata</taxon>
        <taxon>Craniata</taxon>
        <taxon>Vertebrata</taxon>
        <taxon>Euteleostomi</taxon>
        <taxon>Archelosauria</taxon>
        <taxon>Archosauria</taxon>
        <taxon>Dinosauria</taxon>
        <taxon>Saurischia</taxon>
        <taxon>Theropoda</taxon>
        <taxon>Coelurosauria</taxon>
        <taxon>Aves</taxon>
        <taxon>Neognathae</taxon>
        <taxon>Neoaves</taxon>
        <taxon>Charadriiformes</taxon>
        <taxon>Scolopacidae</taxon>
        <taxon>Limosa</taxon>
    </lineage>
</organism>
<evidence type="ECO:0000313" key="2">
    <source>
        <dbReference type="Proteomes" id="UP000233556"/>
    </source>
</evidence>
<protein>
    <submittedName>
        <fullName evidence="1">Protoporphyrinogen oxidase</fullName>
    </submittedName>
</protein>
<proteinExistence type="predicted"/>
<accession>A0A2I0T6I8</accession>
<sequence>MSPQVSELGLEGDILPVPGDHPASRNRFLYVGGALHKLPSGLGGLLRPVSPFSQALLWSGVRDLLAPAGTEPDESVHAFVGRRFGREVGALRQPITPGMGWESLSGPIVPRVGAGSHPLPCRVSPPRPPTLP</sequence>
<evidence type="ECO:0000313" key="1">
    <source>
        <dbReference type="EMBL" id="PKU29416.1"/>
    </source>
</evidence>
<name>A0A2I0T6I8_LIMLA</name>
<gene>
    <name evidence="1" type="ORF">llap_20278</name>
</gene>